<dbReference type="InterPro" id="IPR014009">
    <property type="entry name" value="PIK_FAT"/>
</dbReference>
<keyword evidence="2" id="KW-0808">Transferase</keyword>
<proteinExistence type="predicted"/>
<evidence type="ECO:0000256" key="4">
    <source>
        <dbReference type="ARBA" id="ARBA00047899"/>
    </source>
</evidence>
<feature type="domain" description="FAT" evidence="7">
    <location>
        <begin position="2476"/>
        <end position="2938"/>
    </location>
</feature>
<evidence type="ECO:0000259" key="7">
    <source>
        <dbReference type="PROSITE" id="PS51189"/>
    </source>
</evidence>
<dbReference type="PROSITE" id="PS00915">
    <property type="entry name" value="PI3_4_KINASE_1"/>
    <property type="match status" value="1"/>
</dbReference>
<dbReference type="InterPro" id="IPR044107">
    <property type="entry name" value="PIKKc_ATM"/>
</dbReference>
<dbReference type="GO" id="GO:0004674">
    <property type="term" value="F:protein serine/threonine kinase activity"/>
    <property type="evidence" value="ECO:0007669"/>
    <property type="project" value="UniProtKB-KW"/>
</dbReference>
<dbReference type="WBParaSite" id="TREG1_38820.1">
    <property type="protein sequence ID" value="TREG1_38820.1"/>
    <property type="gene ID" value="TREG1_38820"/>
</dbReference>
<dbReference type="GO" id="GO:0006281">
    <property type="term" value="P:DNA repair"/>
    <property type="evidence" value="ECO:0007669"/>
    <property type="project" value="InterPro"/>
</dbReference>
<evidence type="ECO:0000256" key="2">
    <source>
        <dbReference type="ARBA" id="ARBA00022679"/>
    </source>
</evidence>
<feature type="region of interest" description="Disordered" evidence="5">
    <location>
        <begin position="2947"/>
        <end position="2967"/>
    </location>
</feature>
<evidence type="ECO:0000256" key="3">
    <source>
        <dbReference type="ARBA" id="ARBA00022777"/>
    </source>
</evidence>
<dbReference type="InterPro" id="IPR000403">
    <property type="entry name" value="PI3/4_kinase_cat_dom"/>
</dbReference>
<evidence type="ECO:0000313" key="8">
    <source>
        <dbReference type="Proteomes" id="UP000050795"/>
    </source>
</evidence>
<dbReference type="PROSITE" id="PS51189">
    <property type="entry name" value="FAT"/>
    <property type="match status" value="1"/>
</dbReference>
<dbReference type="Gene3D" id="3.30.1010.10">
    <property type="entry name" value="Phosphatidylinositol 3-kinase Catalytic Subunit, Chain A, domain 4"/>
    <property type="match status" value="1"/>
</dbReference>
<name>A0AA85JSJ5_TRIRE</name>
<keyword evidence="8" id="KW-1185">Reference proteome</keyword>
<dbReference type="Proteomes" id="UP000050795">
    <property type="component" value="Unassembled WGS sequence"/>
</dbReference>
<organism evidence="8 9">
    <name type="scientific">Trichobilharzia regenti</name>
    <name type="common">Nasal bird schistosome</name>
    <dbReference type="NCBI Taxonomy" id="157069"/>
    <lineage>
        <taxon>Eukaryota</taxon>
        <taxon>Metazoa</taxon>
        <taxon>Spiralia</taxon>
        <taxon>Lophotrochozoa</taxon>
        <taxon>Platyhelminthes</taxon>
        <taxon>Trematoda</taxon>
        <taxon>Digenea</taxon>
        <taxon>Strigeidida</taxon>
        <taxon>Schistosomatoidea</taxon>
        <taxon>Schistosomatidae</taxon>
        <taxon>Trichobilharzia</taxon>
    </lineage>
</organism>
<dbReference type="PROSITE" id="PS50290">
    <property type="entry name" value="PI3_4_KINASE_3"/>
    <property type="match status" value="1"/>
</dbReference>
<evidence type="ECO:0000256" key="1">
    <source>
        <dbReference type="ARBA" id="ARBA00022527"/>
    </source>
</evidence>
<evidence type="ECO:0000256" key="5">
    <source>
        <dbReference type="SAM" id="MobiDB-lite"/>
    </source>
</evidence>
<feature type="domain" description="PI3K/PI4K catalytic" evidence="6">
    <location>
        <begin position="3083"/>
        <end position="3424"/>
    </location>
</feature>
<protein>
    <recommendedName>
        <fullName evidence="10">Non-specific serine/threonine protein kinase</fullName>
    </recommendedName>
</protein>
<keyword evidence="1" id="KW-0723">Serine/threonine-protein kinase</keyword>
<dbReference type="InterPro" id="IPR018936">
    <property type="entry name" value="PI3/4_kinase_CS"/>
</dbReference>
<dbReference type="InterPro" id="IPR011009">
    <property type="entry name" value="Kinase-like_dom_sf"/>
</dbReference>
<dbReference type="PANTHER" id="PTHR37079:SF4">
    <property type="entry name" value="SERINE_THREONINE-PROTEIN KINASE ATM"/>
    <property type="match status" value="1"/>
</dbReference>
<comment type="catalytic activity">
    <reaction evidence="4">
        <text>L-threonyl-[protein] + ATP = O-phospho-L-threonyl-[protein] + ADP + H(+)</text>
        <dbReference type="Rhea" id="RHEA:46608"/>
        <dbReference type="Rhea" id="RHEA-COMP:11060"/>
        <dbReference type="Rhea" id="RHEA-COMP:11605"/>
        <dbReference type="ChEBI" id="CHEBI:15378"/>
        <dbReference type="ChEBI" id="CHEBI:30013"/>
        <dbReference type="ChEBI" id="CHEBI:30616"/>
        <dbReference type="ChEBI" id="CHEBI:61977"/>
        <dbReference type="ChEBI" id="CHEBI:456216"/>
        <dbReference type="EC" id="2.7.11.1"/>
    </reaction>
</comment>
<evidence type="ECO:0000313" key="9">
    <source>
        <dbReference type="WBParaSite" id="TREG1_38820.1"/>
    </source>
</evidence>
<dbReference type="Pfam" id="PF00454">
    <property type="entry name" value="PI3_PI4_kinase"/>
    <property type="match status" value="1"/>
</dbReference>
<dbReference type="InterPro" id="IPR036940">
    <property type="entry name" value="PI3/4_kinase_cat_sf"/>
</dbReference>
<reference evidence="8" key="1">
    <citation type="submission" date="2022-06" db="EMBL/GenBank/DDBJ databases">
        <authorList>
            <person name="Berger JAMES D."/>
            <person name="Berger JAMES D."/>
        </authorList>
    </citation>
    <scope>NUCLEOTIDE SEQUENCE [LARGE SCALE GENOMIC DNA]</scope>
</reference>
<accession>A0AA85JSJ5</accession>
<keyword evidence="3" id="KW-0418">Kinase</keyword>
<dbReference type="SUPFAM" id="SSF56112">
    <property type="entry name" value="Protein kinase-like (PK-like)"/>
    <property type="match status" value="1"/>
</dbReference>
<dbReference type="PANTHER" id="PTHR37079">
    <property type="entry name" value="SERINE/THREONINE-PROTEIN KINASE ATM"/>
    <property type="match status" value="1"/>
</dbReference>
<dbReference type="InterPro" id="IPR038980">
    <property type="entry name" value="ATM_plant"/>
</dbReference>
<reference evidence="9" key="2">
    <citation type="submission" date="2023-11" db="UniProtKB">
        <authorList>
            <consortium name="WormBaseParasite"/>
        </authorList>
    </citation>
    <scope>IDENTIFICATION</scope>
</reference>
<dbReference type="PROSITE" id="PS00916">
    <property type="entry name" value="PI3_4_KINASE_2"/>
    <property type="match status" value="1"/>
</dbReference>
<dbReference type="Gene3D" id="1.10.1070.11">
    <property type="entry name" value="Phosphatidylinositol 3-/4-kinase, catalytic domain"/>
    <property type="match status" value="1"/>
</dbReference>
<dbReference type="SMART" id="SM00146">
    <property type="entry name" value="PI3Kc"/>
    <property type="match status" value="1"/>
</dbReference>
<sequence length="3521" mass="401278">MDGYKIRGLVDSIASSSKKDRKNNAVKLLNALQVAANRDIINSCSHKRHHNPTLHAVSWDFILESILRVIMFEVNSSGSFTNRNKSSVTPELTPYIRILRNIALYGSKESQPLTLDELVLCFLQIVRDKGIACLHQSFVDVLCVFLSEAPIGMVTLNARHRDDLIFWCCAQLDSSLLLVSRLLCLIIHQCYEKPSLPLLHISTTLVKFIRRCNSVTNESKLMYIANLGWVCFMLRWMISNVYANVSDWREIAAVIDQTVPSFLGLLFDQQMSHMFTANIDVLNKSKGTGVSQRYPAHDNSLEFLTEPWANESSWEMVSLTSSFIANINSVQSKKLSVQYHPEAVQMTYTYRFFFPEHLPKLGVDSKSFVHENGGLNTQQELFYVWSWAFSFHHYRHLLRKPTAVGGSCQGSTVLLKYLLQELNSLTSRLSFQNEDTCWKTITSCKDFFSLLAAVLMVECYKNSTDYNNEYKDFSDFLRKQMICDTEEHQNERKKARIEINSSDFEPSMPSVVLWDTLVDLASNDTKFGCLWWLIIDWIIRLMWQTAVVLRSEGEKYDLLTDIETLLEKISTSVKVKRMPLANECLVTMLHTLVVVLNYEIHQGFSSQAPSSGSISAFNGLWEFAISLFEQCSTQRNRMQSFRREGLLSGHRFLNRDRLVCNLLSNLMYFQNSVKNKYFKCTNLPNICLRIFSSLVNCVDLDASHLNNSPWRVRLIVLCSANSKLPKHIIPCDAFDQPTIPDVLLFYPAIIFLLNNYAKIWNTDDNMITDEMTRSEVPEMNNLLGGILWGYKSLLNQYTPSIHSFNPWSYTQCDWKQPLYGNEDHIKAIDYIRKFISVHSCFNANLPVTNDNLPSFVSLLTIELSLIQFKCKLLKSACKYLNELSPLYSVITRQVLKQISDYLLSTFEKQSLVEEFNDFSVQLSTGDFHKNCIKTDNFVKSLEILLEVLAFGEDGLSFIVPTHIDQLIEFSTSLSIKYTGERSFTESTFRLMASSGHLEQTAFGDEDFCDNDQTAIIETSSESQDNFQEILMRKKFYFSVKVRIFSALFLFGLRTENICLLERMHESLQKSLEKSVLELKKFTKWLCKLSEHISQCLCKTFSPKKYGCKLSSGLSEVISYFITSLVSPICEVLKSLLALPSHLISISPIIKLVRCLCLFSDCTVLMYQIQKETSSNLDETEQWKLIGQHINKILQAAWSAGARFFEKSLLGFQSATVVCLKSWIKLYSAQIIDTSVSVEYYLAPTLQDITPTSVFQLANFLQSLITKSYDVYWAQTNQSAVLHICQRLLKSLSSNALKFISLKGETDALHMNNNLNFTVYLYSLILKLLTVLSSSTVSEDSKSSALSLSDEIQPVLHPNLECLSTCCVQMSVVYSKEDAEGCYQIFKLFTEILAEDKEDYFREHIRPALLLLVLGRWLRNFNLEGFELCEHLAIFPWKCWGISDFQNAQEEISQVLATLTITNFYKPTVGLQNLTAIAPHLKSHTPELVGAILIHSVTRDMNENNKFMPYGIIYELFRDPKLSRVTLMETRNLCKIIQSVLEFLILYNISDKNCADNSSQSLPYYQYAWFILVKALSKLYTNLNNEQLDPSLASPSQTSNTTEYHLKYVYNLLNENRIDSDLVNRLYQVGVQLLCSKSTSVKSYHLKPYHKRLSCWCAISKLIIDLLFDEALPNNHRIQLSQTQQFAFWLVVTGHLSLLSSETTRVEHFSELFDSLHYVLVKIRPFLTDKYNLKLLTGIHHSTVYTLNTIVKCLLQKNESFLSLHQSTYNDELMKLLLNKISTILKLIVSNDTPVFLNANCQLFPFPDHFVSSEICPITFFAKYQNYITSVSPSDENSFHQILRITSNDMKLYRICHFPQLLLYPIETFKDILINTLDILSFNKHYKSAVKLDLLIGEIKSVLMKKSTESGYTYIGLTSFDTHQGADSGYVVGTDLLNTNDLIANLKELLNSSTCEMCFEEHLSLSNCNARKSALHCFNFFNQVSNFQHQSTFNLLDPASRSLYSENAQNDSNFDPMFCIKRQILFAIMQKAYTPNLLSSLSASDVLHNLFSRCSTLITSLLKNSNGNDLPAYFATILDPYMKTNVFDCSSTGNLKAKEKILENLPMLMSKLRVYLENSLTIGEETTFQSWLIKFVLLFLESGLIQDEFILCIKSFLPFSVRLTEKLCPWLIANYLIGVGSSEKMDTTLHQFNSILCEGIWKCLSQEIGDPCSKLHSFQNIWLECLLSLNHFIQWIRRSGKNVILSPSININWLTCADRATTLKRPYEARLFLELAWLSDESPNDWITNNQFNHRVWVNLCRLSGDLSGLMASQTTFLTVNNPEIVINDKISHFDIHPILEETKLAVHELLGDWTYLLSCYDKHDLNRELTSSSSSIHPKLAVCLQRLGANRLFEKFCHDETINLSGDKQSYVALQELRSSALWRLGRWDTEVNSMNNSHWICPPTNWKDCGLEATFYWLLKAASQADWNRISEIVTSQSDLLIEDLYSDSIRFLSSEQLMLCGQKISFLNTINQIGYTLGHTNNNNNDNLHIALILSLLCQSLNSINFSSAHNSQLQVNSQTMLDSIEPFLTLSTGFLGVLLSKNIIPDNFKAELSNLLVHTYLHYAEIASSNASSLHLVKNWLEDAVSCQKFVRNIDNNTSYLKQLSGLNYTWQNLRCIKLKSYLERQQGDFDLSVNRLQSGLQTVKEILEETNESSEFLTGVMNCYIHGTTLLCDWLYDSRTRSAADLLTNYIEPAMNLAQRRNLNPDANAYMNLAKFSDAQFTALDSYLTSPEFETRKKFLIHAEKDVVVLSDLGEKSRLLRLLQRQSALEVDELSSLKEDADHFLEAAVSAYAQCLALSDDHNLLIFRFVSLWLSSNSSTYMDRSLKINKIMSEQLSAISADKFLPLVPQLAARLSTNCEGEMGFQNILMKLIERIVNRHPHHSAFTLLFLVNAKLDDAPNEISQTPGQRCKNRSNSSKIPNNDLGSSTELTCRIQAAKQLYQRLCLGEHSTLLSQMQYLAEAYVEFANTDVDKHKTNSGDIPLPSDCKLYRIIAPVWRSSSRNNTECPVIHVAVPTCTIPIDRSGSYQHARLIRVEGFSPHFRLVGGINLPKVINCLGTDGKLYRQLVKGKDDPRQDAVMQQVFTAANCLLTKYGKYNRTNILKYSTSQVNQCKYRANWSDTDNGLRIRTYKVIPMAQRSGVIEWLEGTVTLGDWLANERSGAHQRYRPRDMPPIDAKRRLAAVKDSTPNRKLREFNQICEKLKPVLAYFFLEQFPSPQDWFKSRMAYIRSLAVTSMVGYLVGLGDRHPHNLLLHKSSGELVHIDLGVAFDQGRLLPTPEMVPFRLSRDLVHALGPLGLQAGFIPAAEAVLRELREGSDVILTLLQVLLYDPLYSWSLTPAQIYAIESKRAAETDRSLDKSKSILLSEEQCTNKTKSIKKVNSKINTRSTENNFIIPSNPCQPTTDAVTIIGVIAVVIIIVEPVNQLAERVLLGVRSKLQGLVNGNLVTNSNETSVRAATDYSNLSRMYFGWQAYL</sequence>
<evidence type="ECO:0008006" key="10">
    <source>
        <dbReference type="Google" id="ProtNLM"/>
    </source>
</evidence>
<dbReference type="CDD" id="cd05171">
    <property type="entry name" value="PIKKc_ATM"/>
    <property type="match status" value="1"/>
</dbReference>
<evidence type="ECO:0000259" key="6">
    <source>
        <dbReference type="PROSITE" id="PS50290"/>
    </source>
</evidence>